<proteinExistence type="predicted"/>
<evidence type="ECO:0000256" key="1">
    <source>
        <dbReference type="ARBA" id="ARBA00004286"/>
    </source>
</evidence>
<dbReference type="AlphaFoldDB" id="A0AAD5TLR0"/>
<dbReference type="Gene3D" id="2.170.270.10">
    <property type="entry name" value="SET domain"/>
    <property type="match status" value="1"/>
</dbReference>
<comment type="caution">
    <text evidence="11">The sequence shown here is derived from an EMBL/GenBank/DDBJ whole genome shotgun (WGS) entry which is preliminary data.</text>
</comment>
<dbReference type="GO" id="GO:0005694">
    <property type="term" value="C:chromosome"/>
    <property type="evidence" value="ECO:0007669"/>
    <property type="project" value="UniProtKB-SubCell"/>
</dbReference>
<dbReference type="PROSITE" id="PS50280">
    <property type="entry name" value="SET"/>
    <property type="match status" value="1"/>
</dbReference>
<gene>
    <name evidence="11" type="ORF">HDU87_001986</name>
</gene>
<dbReference type="EMBL" id="JADGJQ010000016">
    <property type="protein sequence ID" value="KAJ3180477.1"/>
    <property type="molecule type" value="Genomic_DNA"/>
</dbReference>
<keyword evidence="4" id="KW-0808">Transferase</keyword>
<protein>
    <recommendedName>
        <fullName evidence="13">SET domain-containing protein</fullName>
    </recommendedName>
</protein>
<dbReference type="PROSITE" id="PS50868">
    <property type="entry name" value="POST_SET"/>
    <property type="match status" value="1"/>
</dbReference>
<evidence type="ECO:0000256" key="6">
    <source>
        <dbReference type="ARBA" id="ARBA00022723"/>
    </source>
</evidence>
<evidence type="ECO:0000256" key="4">
    <source>
        <dbReference type="ARBA" id="ARBA00022679"/>
    </source>
</evidence>
<evidence type="ECO:0000256" key="2">
    <source>
        <dbReference type="ARBA" id="ARBA00022454"/>
    </source>
</evidence>
<evidence type="ECO:0000313" key="11">
    <source>
        <dbReference type="EMBL" id="KAJ3180477.1"/>
    </source>
</evidence>
<dbReference type="PANTHER" id="PTHR46223:SF3">
    <property type="entry name" value="HISTONE-LYSINE N-METHYLTRANSFERASE SET-23"/>
    <property type="match status" value="1"/>
</dbReference>
<evidence type="ECO:0000256" key="7">
    <source>
        <dbReference type="ARBA" id="ARBA00022833"/>
    </source>
</evidence>
<dbReference type="Proteomes" id="UP001212152">
    <property type="component" value="Unassembled WGS sequence"/>
</dbReference>
<keyword evidence="5" id="KW-0949">S-adenosyl-L-methionine</keyword>
<dbReference type="SUPFAM" id="SSF82199">
    <property type="entry name" value="SET domain"/>
    <property type="match status" value="1"/>
</dbReference>
<evidence type="ECO:0000313" key="12">
    <source>
        <dbReference type="Proteomes" id="UP001212152"/>
    </source>
</evidence>
<evidence type="ECO:0000256" key="8">
    <source>
        <dbReference type="SAM" id="MobiDB-lite"/>
    </source>
</evidence>
<dbReference type="InterPro" id="IPR046341">
    <property type="entry name" value="SET_dom_sf"/>
</dbReference>
<evidence type="ECO:0000256" key="5">
    <source>
        <dbReference type="ARBA" id="ARBA00022691"/>
    </source>
</evidence>
<reference evidence="11" key="1">
    <citation type="submission" date="2020-05" db="EMBL/GenBank/DDBJ databases">
        <title>Phylogenomic resolution of chytrid fungi.</title>
        <authorList>
            <person name="Stajich J.E."/>
            <person name="Amses K."/>
            <person name="Simmons R."/>
            <person name="Seto K."/>
            <person name="Myers J."/>
            <person name="Bonds A."/>
            <person name="Quandt C.A."/>
            <person name="Barry K."/>
            <person name="Liu P."/>
            <person name="Grigoriev I."/>
            <person name="Longcore J.E."/>
            <person name="James T.Y."/>
        </authorList>
    </citation>
    <scope>NUCLEOTIDE SEQUENCE</scope>
    <source>
        <strain evidence="11">JEL0379</strain>
    </source>
</reference>
<keyword evidence="3" id="KW-0489">Methyltransferase</keyword>
<evidence type="ECO:0000259" key="10">
    <source>
        <dbReference type="PROSITE" id="PS50868"/>
    </source>
</evidence>
<name>A0AAD5TLR0_9FUNG</name>
<sequence>MHIPPPVEYESPEVASAILGSFEYAEGNIFFKHPSPFYNGSPTASSFLQDLMCRYMSATADALAGPAVLTASCSMEEGIKQGQFVAEYSGEIISTTEASKRWQERRKLGLSNYILKLREHSIQNGRVFRTIIDPTHRGSVARFINHSCEPCLEMLTVRVDQFVPSAALFAKRDIEAGEELTFDYGGGVAAAADEEEQESADNAPALEAGSSQADDDAARIPCACGAASCRGYLPYDPSL</sequence>
<evidence type="ECO:0000259" key="9">
    <source>
        <dbReference type="PROSITE" id="PS50280"/>
    </source>
</evidence>
<dbReference type="InterPro" id="IPR001214">
    <property type="entry name" value="SET_dom"/>
</dbReference>
<dbReference type="GO" id="GO:0008168">
    <property type="term" value="F:methyltransferase activity"/>
    <property type="evidence" value="ECO:0007669"/>
    <property type="project" value="UniProtKB-KW"/>
</dbReference>
<dbReference type="Pfam" id="PF00856">
    <property type="entry name" value="SET"/>
    <property type="match status" value="1"/>
</dbReference>
<evidence type="ECO:0008006" key="13">
    <source>
        <dbReference type="Google" id="ProtNLM"/>
    </source>
</evidence>
<dbReference type="GO" id="GO:0046872">
    <property type="term" value="F:metal ion binding"/>
    <property type="evidence" value="ECO:0007669"/>
    <property type="project" value="UniProtKB-KW"/>
</dbReference>
<dbReference type="PANTHER" id="PTHR46223">
    <property type="entry name" value="HISTONE-LYSINE N-METHYLTRANSFERASE SUV39H"/>
    <property type="match status" value="1"/>
</dbReference>
<feature type="domain" description="SET" evidence="9">
    <location>
        <begin position="50"/>
        <end position="185"/>
    </location>
</feature>
<keyword evidence="7" id="KW-0862">Zinc</keyword>
<dbReference type="InterPro" id="IPR003616">
    <property type="entry name" value="Post-SET_dom"/>
</dbReference>
<evidence type="ECO:0000256" key="3">
    <source>
        <dbReference type="ARBA" id="ARBA00022603"/>
    </source>
</evidence>
<organism evidence="11 12">
    <name type="scientific">Geranomyces variabilis</name>
    <dbReference type="NCBI Taxonomy" id="109894"/>
    <lineage>
        <taxon>Eukaryota</taxon>
        <taxon>Fungi</taxon>
        <taxon>Fungi incertae sedis</taxon>
        <taxon>Chytridiomycota</taxon>
        <taxon>Chytridiomycota incertae sedis</taxon>
        <taxon>Chytridiomycetes</taxon>
        <taxon>Spizellomycetales</taxon>
        <taxon>Powellomycetaceae</taxon>
        <taxon>Geranomyces</taxon>
    </lineage>
</organism>
<dbReference type="SMART" id="SM00508">
    <property type="entry name" value="PostSET"/>
    <property type="match status" value="1"/>
</dbReference>
<dbReference type="InterPro" id="IPR050973">
    <property type="entry name" value="H3K9_Histone-Lys_N-MTase"/>
</dbReference>
<keyword evidence="2" id="KW-0158">Chromosome</keyword>
<keyword evidence="6" id="KW-0479">Metal-binding</keyword>
<feature type="domain" description="Post-SET" evidence="10">
    <location>
        <begin position="218"/>
        <end position="234"/>
    </location>
</feature>
<keyword evidence="12" id="KW-1185">Reference proteome</keyword>
<accession>A0AAD5TLR0</accession>
<dbReference type="SMART" id="SM00317">
    <property type="entry name" value="SET"/>
    <property type="match status" value="1"/>
</dbReference>
<comment type="subcellular location">
    <subcellularLocation>
        <location evidence="1">Chromosome</location>
    </subcellularLocation>
</comment>
<feature type="region of interest" description="Disordered" evidence="8">
    <location>
        <begin position="192"/>
        <end position="215"/>
    </location>
</feature>
<dbReference type="GO" id="GO:0032259">
    <property type="term" value="P:methylation"/>
    <property type="evidence" value="ECO:0007669"/>
    <property type="project" value="UniProtKB-KW"/>
</dbReference>